<gene>
    <name evidence="1" type="ORF">F2Q70_00013467</name>
</gene>
<name>A0A8S9LYL7_BRACR</name>
<protein>
    <submittedName>
        <fullName evidence="1">Uncharacterized protein</fullName>
    </submittedName>
</protein>
<sequence>MAKVSRNIPTAEVRRNIPIPLFSLNVSEDRSIGKIRGDTDEQSYEMFLRNVLRIFNSRYSLGIFRGNFTFRREISDDHSRRYVLGIPLFRGHTDDICRRNPGVFL</sequence>
<accession>A0A8S9LYL7</accession>
<evidence type="ECO:0000313" key="1">
    <source>
        <dbReference type="EMBL" id="KAF2613000.1"/>
    </source>
</evidence>
<comment type="caution">
    <text evidence="1">The sequence shown here is derived from an EMBL/GenBank/DDBJ whole genome shotgun (WGS) entry which is preliminary data.</text>
</comment>
<organism evidence="1">
    <name type="scientific">Brassica cretica</name>
    <name type="common">Mustard</name>
    <dbReference type="NCBI Taxonomy" id="69181"/>
    <lineage>
        <taxon>Eukaryota</taxon>
        <taxon>Viridiplantae</taxon>
        <taxon>Streptophyta</taxon>
        <taxon>Embryophyta</taxon>
        <taxon>Tracheophyta</taxon>
        <taxon>Spermatophyta</taxon>
        <taxon>Magnoliopsida</taxon>
        <taxon>eudicotyledons</taxon>
        <taxon>Gunneridae</taxon>
        <taxon>Pentapetalae</taxon>
        <taxon>rosids</taxon>
        <taxon>malvids</taxon>
        <taxon>Brassicales</taxon>
        <taxon>Brassicaceae</taxon>
        <taxon>Brassiceae</taxon>
        <taxon>Brassica</taxon>
    </lineage>
</organism>
<dbReference type="AlphaFoldDB" id="A0A8S9LYL7"/>
<proteinExistence type="predicted"/>
<reference evidence="1" key="1">
    <citation type="submission" date="2019-12" db="EMBL/GenBank/DDBJ databases">
        <title>Genome sequencing and annotation of Brassica cretica.</title>
        <authorList>
            <person name="Studholme D.J."/>
            <person name="Sarris P.F."/>
        </authorList>
    </citation>
    <scope>NUCLEOTIDE SEQUENCE</scope>
    <source>
        <strain evidence="1">PFS-102/07</strain>
        <tissue evidence="1">Leaf</tissue>
    </source>
</reference>
<dbReference type="EMBL" id="QGKY02000089">
    <property type="protein sequence ID" value="KAF2613000.1"/>
    <property type="molecule type" value="Genomic_DNA"/>
</dbReference>